<evidence type="ECO:0000313" key="3">
    <source>
        <dbReference type="Proteomes" id="UP000315636"/>
    </source>
</evidence>
<keyword evidence="1" id="KW-0472">Membrane</keyword>
<keyword evidence="1" id="KW-1133">Transmembrane helix</keyword>
<dbReference type="RefSeq" id="WP_246064867.1">
    <property type="nucleotide sequence ID" value="NZ_FXTI01000003.1"/>
</dbReference>
<keyword evidence="1" id="KW-0812">Transmembrane</keyword>
<name>A0A521C700_9BACL</name>
<organism evidence="2 3">
    <name type="scientific">Melghirimyces algeriensis</name>
    <dbReference type="NCBI Taxonomy" id="910412"/>
    <lineage>
        <taxon>Bacteria</taxon>
        <taxon>Bacillati</taxon>
        <taxon>Bacillota</taxon>
        <taxon>Bacilli</taxon>
        <taxon>Bacillales</taxon>
        <taxon>Thermoactinomycetaceae</taxon>
        <taxon>Melghirimyces</taxon>
    </lineage>
</organism>
<dbReference type="EMBL" id="FXTI01000003">
    <property type="protein sequence ID" value="SMO55194.1"/>
    <property type="molecule type" value="Genomic_DNA"/>
</dbReference>
<feature type="transmembrane region" description="Helical" evidence="1">
    <location>
        <begin position="31"/>
        <end position="49"/>
    </location>
</feature>
<gene>
    <name evidence="2" type="ORF">SAMN06264849_103162</name>
</gene>
<keyword evidence="3" id="KW-1185">Reference proteome</keyword>
<sequence length="84" mass="8593">MSGIGFDDAMLIAVITGLVELFKDVGFPKRFAPLLALACGIAAGVFYVNPGDLTAGILSGIVMGLSAVGLYSGSKNMVKKGEVK</sequence>
<reference evidence="2 3" key="1">
    <citation type="submission" date="2017-05" db="EMBL/GenBank/DDBJ databases">
        <authorList>
            <person name="Varghese N."/>
            <person name="Submissions S."/>
        </authorList>
    </citation>
    <scope>NUCLEOTIDE SEQUENCE [LARGE SCALE GENOMIC DNA]</scope>
    <source>
        <strain evidence="2 3">DSM 45474</strain>
    </source>
</reference>
<evidence type="ECO:0000313" key="2">
    <source>
        <dbReference type="EMBL" id="SMO55194.1"/>
    </source>
</evidence>
<accession>A0A521C700</accession>
<dbReference type="AlphaFoldDB" id="A0A521C700"/>
<proteinExistence type="predicted"/>
<feature type="transmembrane region" description="Helical" evidence="1">
    <location>
        <begin position="55"/>
        <end position="74"/>
    </location>
</feature>
<evidence type="ECO:0000256" key="1">
    <source>
        <dbReference type="SAM" id="Phobius"/>
    </source>
</evidence>
<dbReference type="Proteomes" id="UP000315636">
    <property type="component" value="Unassembled WGS sequence"/>
</dbReference>
<evidence type="ECO:0008006" key="4">
    <source>
        <dbReference type="Google" id="ProtNLM"/>
    </source>
</evidence>
<protein>
    <recommendedName>
        <fullName evidence="4">Phage holin family Hol44, holin superfamily V</fullName>
    </recommendedName>
</protein>